<dbReference type="Proteomes" id="UP001372338">
    <property type="component" value="Unassembled WGS sequence"/>
</dbReference>
<proteinExistence type="predicted"/>
<dbReference type="AlphaFoldDB" id="A0AAN9IC27"/>
<dbReference type="EMBL" id="JAYWIO010000003">
    <property type="protein sequence ID" value="KAK7273802.1"/>
    <property type="molecule type" value="Genomic_DNA"/>
</dbReference>
<comment type="caution">
    <text evidence="1">The sequence shown here is derived from an EMBL/GenBank/DDBJ whole genome shotgun (WGS) entry which is preliminary data.</text>
</comment>
<gene>
    <name evidence="1" type="ORF">RIF29_14865</name>
</gene>
<keyword evidence="2" id="KW-1185">Reference proteome</keyword>
<evidence type="ECO:0000313" key="2">
    <source>
        <dbReference type="Proteomes" id="UP001372338"/>
    </source>
</evidence>
<organism evidence="1 2">
    <name type="scientific">Crotalaria pallida</name>
    <name type="common">Smooth rattlebox</name>
    <name type="synonym">Crotalaria striata</name>
    <dbReference type="NCBI Taxonomy" id="3830"/>
    <lineage>
        <taxon>Eukaryota</taxon>
        <taxon>Viridiplantae</taxon>
        <taxon>Streptophyta</taxon>
        <taxon>Embryophyta</taxon>
        <taxon>Tracheophyta</taxon>
        <taxon>Spermatophyta</taxon>
        <taxon>Magnoliopsida</taxon>
        <taxon>eudicotyledons</taxon>
        <taxon>Gunneridae</taxon>
        <taxon>Pentapetalae</taxon>
        <taxon>rosids</taxon>
        <taxon>fabids</taxon>
        <taxon>Fabales</taxon>
        <taxon>Fabaceae</taxon>
        <taxon>Papilionoideae</taxon>
        <taxon>50 kb inversion clade</taxon>
        <taxon>genistoids sensu lato</taxon>
        <taxon>core genistoids</taxon>
        <taxon>Crotalarieae</taxon>
        <taxon>Crotalaria</taxon>
    </lineage>
</organism>
<reference evidence="1 2" key="1">
    <citation type="submission" date="2024-01" db="EMBL/GenBank/DDBJ databases">
        <title>The genomes of 5 underutilized Papilionoideae crops provide insights into root nodulation and disease resistanc.</title>
        <authorList>
            <person name="Yuan L."/>
        </authorList>
    </citation>
    <scope>NUCLEOTIDE SEQUENCE [LARGE SCALE GENOMIC DNA]</scope>
    <source>
        <strain evidence="1">ZHUSHIDOU_FW_LH</strain>
        <tissue evidence="1">Leaf</tissue>
    </source>
</reference>
<accession>A0AAN9IC27</accession>
<protein>
    <submittedName>
        <fullName evidence="1">Uncharacterized protein</fullName>
    </submittedName>
</protein>
<evidence type="ECO:0000313" key="1">
    <source>
        <dbReference type="EMBL" id="KAK7273802.1"/>
    </source>
</evidence>
<sequence length="100" mass="11111">MEKIDVLRSKIKARADLQFQKEVVTDQVANPCPASLENVLETPIDAAPGTDMEKPVNVWKSFDISKLRSAGEKLQFFQPELKDGVAIGKIENADIEKEVV</sequence>
<name>A0AAN9IC27_CROPI</name>